<dbReference type="SUPFAM" id="SSF51735">
    <property type="entry name" value="NAD(P)-binding Rossmann-fold domains"/>
    <property type="match status" value="1"/>
</dbReference>
<dbReference type="InterPro" id="IPR036291">
    <property type="entry name" value="NAD(P)-bd_dom_sf"/>
</dbReference>
<keyword evidence="2" id="KW-0344">Guanine-nucleotide releasing factor</keyword>
<protein>
    <submittedName>
        <fullName evidence="7">Uncharacterized protein</fullName>
    </submittedName>
</protein>
<dbReference type="PANTHER" id="PTHR46572:SF1">
    <property type="entry name" value="RHO1 GUANINE NUCLEOTIDE EXCHANGE FACTOR TUS1"/>
    <property type="match status" value="1"/>
</dbReference>
<dbReference type="EMBL" id="JAWIZZ010000041">
    <property type="protein sequence ID" value="KAK5780343.1"/>
    <property type="molecule type" value="Genomic_DNA"/>
</dbReference>
<dbReference type="SMART" id="SM00036">
    <property type="entry name" value="CNH"/>
    <property type="match status" value="1"/>
</dbReference>
<dbReference type="PROSITE" id="PS50219">
    <property type="entry name" value="CNH"/>
    <property type="match status" value="1"/>
</dbReference>
<evidence type="ECO:0000256" key="3">
    <source>
        <dbReference type="SAM" id="MobiDB-lite"/>
    </source>
</evidence>
<dbReference type="Gene3D" id="3.40.50.720">
    <property type="entry name" value="NAD(P)-binding Rossmann-like Domain"/>
    <property type="match status" value="1"/>
</dbReference>
<evidence type="ECO:0000259" key="6">
    <source>
        <dbReference type="PROSITE" id="PS50219"/>
    </source>
</evidence>
<dbReference type="InterPro" id="IPR002347">
    <property type="entry name" value="SDR_fam"/>
</dbReference>
<dbReference type="InterPro" id="IPR057283">
    <property type="entry name" value="RGF3_WH"/>
</dbReference>
<dbReference type="GO" id="GO:0005085">
    <property type="term" value="F:guanyl-nucleotide exchange factor activity"/>
    <property type="evidence" value="ECO:0007669"/>
    <property type="project" value="UniProtKB-KW"/>
</dbReference>
<feature type="region of interest" description="Disordered" evidence="3">
    <location>
        <begin position="94"/>
        <end position="155"/>
    </location>
</feature>
<dbReference type="Gene3D" id="2.30.29.30">
    <property type="entry name" value="Pleckstrin-homology domain (PH domain)/Phosphotyrosine-binding domain (PTB)"/>
    <property type="match status" value="1"/>
</dbReference>
<dbReference type="SUPFAM" id="SSF50729">
    <property type="entry name" value="PH domain-like"/>
    <property type="match status" value="1"/>
</dbReference>
<evidence type="ECO:0000313" key="7">
    <source>
        <dbReference type="EMBL" id="KAK5780343.1"/>
    </source>
</evidence>
<dbReference type="InterPro" id="IPR001849">
    <property type="entry name" value="PH_domain"/>
</dbReference>
<organism evidence="7 8">
    <name type="scientific">Arxiozyma heterogenica</name>
    <dbReference type="NCBI Taxonomy" id="278026"/>
    <lineage>
        <taxon>Eukaryota</taxon>
        <taxon>Fungi</taxon>
        <taxon>Dikarya</taxon>
        <taxon>Ascomycota</taxon>
        <taxon>Saccharomycotina</taxon>
        <taxon>Saccharomycetes</taxon>
        <taxon>Saccharomycetales</taxon>
        <taxon>Saccharomycetaceae</taxon>
        <taxon>Arxiozyma</taxon>
    </lineage>
</organism>
<feature type="domain" description="PH" evidence="4">
    <location>
        <begin position="694"/>
        <end position="855"/>
    </location>
</feature>
<dbReference type="SMART" id="SM00233">
    <property type="entry name" value="PH"/>
    <property type="match status" value="1"/>
</dbReference>
<dbReference type="Pfam" id="PF15405">
    <property type="entry name" value="PH_5"/>
    <property type="match status" value="1"/>
</dbReference>
<dbReference type="PRINTS" id="PR00080">
    <property type="entry name" value="SDRFAMILY"/>
</dbReference>
<dbReference type="PROSITE" id="PS50010">
    <property type="entry name" value="DH_2"/>
    <property type="match status" value="1"/>
</dbReference>
<reference evidence="8" key="1">
    <citation type="submission" date="2023-07" db="EMBL/GenBank/DDBJ databases">
        <title>A draft genome of Kazachstania heterogenica Y-27499.</title>
        <authorList>
            <person name="Donic C."/>
            <person name="Kralova J.S."/>
            <person name="Fidel L."/>
            <person name="Ben-Dor S."/>
            <person name="Jung S."/>
        </authorList>
    </citation>
    <scope>NUCLEOTIDE SEQUENCE [LARGE SCALE GENOMIC DNA]</scope>
    <source>
        <strain evidence="8">Y27499</strain>
    </source>
</reference>
<dbReference type="InterPro" id="IPR000219">
    <property type="entry name" value="DH_dom"/>
</dbReference>
<evidence type="ECO:0000313" key="8">
    <source>
        <dbReference type="Proteomes" id="UP001306508"/>
    </source>
</evidence>
<dbReference type="InterPro" id="IPR041675">
    <property type="entry name" value="PH_5"/>
</dbReference>
<gene>
    <name evidence="7" type="ORF">RI543_002099</name>
</gene>
<dbReference type="Pfam" id="PF00621">
    <property type="entry name" value="RhoGEF"/>
    <property type="match status" value="1"/>
</dbReference>
<dbReference type="PANTHER" id="PTHR46572">
    <property type="entry name" value="RHO1 GDP-GTP EXCHANGE PROTEIN 1-RELATED"/>
    <property type="match status" value="1"/>
</dbReference>
<feature type="domain" description="DH" evidence="5">
    <location>
        <begin position="440"/>
        <end position="630"/>
    </location>
</feature>
<dbReference type="PROSITE" id="PS50003">
    <property type="entry name" value="PH_DOMAIN"/>
    <property type="match status" value="1"/>
</dbReference>
<dbReference type="SMART" id="SM00325">
    <property type="entry name" value="RhoGEF"/>
    <property type="match status" value="1"/>
</dbReference>
<accession>A0AAN7WTA7</accession>
<feature type="region of interest" description="Disordered" evidence="3">
    <location>
        <begin position="759"/>
        <end position="778"/>
    </location>
</feature>
<feature type="domain" description="CNH" evidence="6">
    <location>
        <begin position="914"/>
        <end position="1258"/>
    </location>
</feature>
<dbReference type="InterPro" id="IPR052233">
    <property type="entry name" value="Rho-type_GEFs"/>
</dbReference>
<dbReference type="PRINTS" id="PR00081">
    <property type="entry name" value="GDHRDH"/>
</dbReference>
<feature type="compositionally biased region" description="Low complexity" evidence="3">
    <location>
        <begin position="133"/>
        <end position="148"/>
    </location>
</feature>
<feature type="compositionally biased region" description="Polar residues" evidence="3">
    <location>
        <begin position="94"/>
        <end position="116"/>
    </location>
</feature>
<feature type="compositionally biased region" description="Polar residues" evidence="3">
    <location>
        <begin position="765"/>
        <end position="778"/>
    </location>
</feature>
<keyword evidence="1" id="KW-0597">Phosphoprotein</keyword>
<dbReference type="InterPro" id="IPR011993">
    <property type="entry name" value="PH-like_dom_sf"/>
</dbReference>
<dbReference type="InterPro" id="IPR001180">
    <property type="entry name" value="CNH_dom"/>
</dbReference>
<proteinExistence type="predicted"/>
<dbReference type="Pfam" id="PF23582">
    <property type="entry name" value="WHD_RGF3"/>
    <property type="match status" value="1"/>
</dbReference>
<evidence type="ECO:0000259" key="4">
    <source>
        <dbReference type="PROSITE" id="PS50003"/>
    </source>
</evidence>
<evidence type="ECO:0000256" key="1">
    <source>
        <dbReference type="ARBA" id="ARBA00022553"/>
    </source>
</evidence>
<sequence>MSVYNVLINNNIERFNSSSGGNSQRNDILPTLPPLVTRESFLERYEINDEYYTTQDTILTHNTETSRITPIKDKDQNSFIKSSWTLPDLVPQRRVNNYSPLNNRSPSMESPRNNKIYSPLQSRTRRPPPPPQSLQSSFISTQYSSQSSPLKKNSNIHEQITPNDYIIKLSDLNLQDNSQSSEAFTKPPQVPTTLRDISGLSRVSESIDSCYSYASYTFNDSSARHSSYNSLLGGRPLEAAPSVIVPTHPFNISDLDENKLYQCYSVYRLSDIYEWILKVYFEWFTEYIFGQFEFYQMIQRLLEFQIPANFDQDLIDSNVDRIINSLLIQKAIRFEPNIIFENDEETTEESTISNITVVTAGLDIQGIFTELLPCYSFDDTIQNELYIKCYSTSCHSRSMTVSKRDAVSYSNIINKSVGVWADYWNLTEENLGNINPRDVQKQSFIFDLIILEERSLNMANAAVEIYGKQYDPSLLPDEPNFASLAFDIFIPLINLHTELLLNPINWKIKTKGKFISGIGKLYLKWCHEAHDAYINYARAMATVHDIIKYEKKKGSPFAKWLKMIDNSPEITRSKLYHDVIFFGGFFKSLQNLPITLKSILKNTDPSDEDHEYISLATKEIEKLNEEVDRVHGDAIDHRNLIRFSRQLMFDSRKQQNTTGYSNLSTPLSATEHSNKANSLIEDKLDLGLLNNERKLIYSGSVYKKRENWLDSTSVYIALLDNYFLITEITVKNNKNWYKLIERPIPIDYLSIEKKKRSKKRESWHTDQSSTNIQTDNIKQTPLTVSKTTNFNSTSQRVFFNSDINSLTSSDSNNESDPDTLTFKIRNTATNESFTFITSSIVEKEIWTTSILKTIQKSKERIQNVVEFEILSARFAYTEREAPLSLPVAIEGSEIDIALKKYEKKVKKEVNLPLTCTISASTMFIYEGKSFILVACNYGVFLRLENGRDSNFQKVVECDCVTKVEVNCKLGILFILNNHNLLYFSLASILGAYYDKNKYISDNTIIGIVIKDKVDCFKFAEDFGNSKHLIFTRKGKVYVLTPEFDRISRQLKYFKEYKQYRLPTGLVNIENISVSKIVCFKKSFVVCTSKGIILFFDEFCDDGIALPIIVDVAEFTESLNKLKFVKSVFHENNPLYSSADILKYQKLKNILKEIYTTGGNPLNCFQLNNGKDFILVYDKVLIKINCHGILDNWKQNVLMLDFYCTNTILFEGYVLLMSESLIQVYDINKAMDIPLQELIPCQIIKGKKIYLLNDNLNDNAVILKSSHPNIPNRQLLLKFQNRIINRQKWLPFDQLDSPVAVVTGGSNGLGKDLISQLLTSSQKIKIINIDIKEPNKKTLDASRVVFQCCDLTNPLEVEKIIKDIKSRYGNQICLIINNAGVRSSYSEYNHIKDSELQRVMQINCYTPFKIIQELRPEQSSNSQCYIINIASTLGILSPAKTAVYAASKAALTCMTNSLKFELNTQNYFNTRILLVIVGQLNTNMFNGFKAPRQFFAPVVDTKQLAKKLIDCSMIGRQRVIYEPLYANFAYLLMSMPSCIQNFVRSFSKMDTCLPTEN</sequence>
<comment type="caution">
    <text evidence="7">The sequence shown here is derived from an EMBL/GenBank/DDBJ whole genome shotgun (WGS) entry which is preliminary data.</text>
</comment>
<dbReference type="Pfam" id="PF00106">
    <property type="entry name" value="adh_short"/>
    <property type="match status" value="1"/>
</dbReference>
<dbReference type="SUPFAM" id="SSF48065">
    <property type="entry name" value="DBL homology domain (DH-domain)"/>
    <property type="match status" value="1"/>
</dbReference>
<dbReference type="Gene3D" id="1.20.900.10">
    <property type="entry name" value="Dbl homology (DH) domain"/>
    <property type="match status" value="1"/>
</dbReference>
<evidence type="ECO:0000256" key="2">
    <source>
        <dbReference type="ARBA" id="ARBA00022658"/>
    </source>
</evidence>
<dbReference type="Proteomes" id="UP001306508">
    <property type="component" value="Unassembled WGS sequence"/>
</dbReference>
<name>A0AAN7WTA7_9SACH</name>
<dbReference type="InterPro" id="IPR035899">
    <property type="entry name" value="DBL_dom_sf"/>
</dbReference>
<evidence type="ECO:0000259" key="5">
    <source>
        <dbReference type="PROSITE" id="PS50010"/>
    </source>
</evidence>
<keyword evidence="8" id="KW-1185">Reference proteome</keyword>